<dbReference type="Gene3D" id="3.40.50.720">
    <property type="entry name" value="NAD(P)-binding Rossmann-like Domain"/>
    <property type="match status" value="1"/>
</dbReference>
<accession>A0AAW0CVQ7</accession>
<evidence type="ECO:0000256" key="1">
    <source>
        <dbReference type="ARBA" id="ARBA00006484"/>
    </source>
</evidence>
<dbReference type="PANTHER" id="PTHR43976:SF16">
    <property type="entry name" value="SHORT-CHAIN DEHYDROGENASE_REDUCTASE FAMILY PROTEIN"/>
    <property type="match status" value="1"/>
</dbReference>
<dbReference type="Proteomes" id="UP001383192">
    <property type="component" value="Unassembled WGS sequence"/>
</dbReference>
<evidence type="ECO:0000256" key="3">
    <source>
        <dbReference type="ARBA" id="ARBA00023002"/>
    </source>
</evidence>
<evidence type="ECO:0000313" key="5">
    <source>
        <dbReference type="EMBL" id="KAK7043254.1"/>
    </source>
</evidence>
<evidence type="ECO:0000256" key="2">
    <source>
        <dbReference type="ARBA" id="ARBA00022857"/>
    </source>
</evidence>
<dbReference type="EMBL" id="JAYKXP010000029">
    <property type="protein sequence ID" value="KAK7043254.1"/>
    <property type="molecule type" value="Genomic_DNA"/>
</dbReference>
<dbReference type="PRINTS" id="PR00081">
    <property type="entry name" value="GDHRDH"/>
</dbReference>
<dbReference type="Pfam" id="PF00106">
    <property type="entry name" value="adh_short"/>
    <property type="match status" value="1"/>
</dbReference>
<dbReference type="GO" id="GO:0016491">
    <property type="term" value="F:oxidoreductase activity"/>
    <property type="evidence" value="ECO:0007669"/>
    <property type="project" value="UniProtKB-KW"/>
</dbReference>
<keyword evidence="6" id="KW-1185">Reference proteome</keyword>
<gene>
    <name evidence="5" type="ORF">VNI00_008608</name>
</gene>
<sequence length="295" mass="32047">MASSEPPVILITGCSTGLGRSLSLEALSRGMRVIATARRLEAIDDLREKGAETLTLDVSTSREALMEFAREAIGIFGQVDILVNNAGYLLAGAIEEVAEEQMRAQFDTNFFGIINVTCAFLPHFRERRTGTIINISSMGGYLALSGCAIYCATKAALDCISAAWSKELAPFNIRTMSVALGAFRTAVAGSNTKVCENQIEGYVEPREFLACFQGSSGKERGDPDKASKKLLDLIALRDNDGVLLKLPLHLAMGEDAVDNTVKVQSERRKESEDWRIHGCGTDFEDVVLIDTGGRW</sequence>
<dbReference type="InterPro" id="IPR002347">
    <property type="entry name" value="SDR_fam"/>
</dbReference>
<protein>
    <submittedName>
        <fullName evidence="5">Uncharacterized protein</fullName>
    </submittedName>
</protein>
<keyword evidence="3" id="KW-0560">Oxidoreductase</keyword>
<dbReference type="CDD" id="cd05374">
    <property type="entry name" value="17beta-HSD-like_SDR_c"/>
    <property type="match status" value="1"/>
</dbReference>
<dbReference type="InterPro" id="IPR036291">
    <property type="entry name" value="NAD(P)-bd_dom_sf"/>
</dbReference>
<dbReference type="PROSITE" id="PS00061">
    <property type="entry name" value="ADH_SHORT"/>
    <property type="match status" value="1"/>
</dbReference>
<evidence type="ECO:0000313" key="6">
    <source>
        <dbReference type="Proteomes" id="UP001383192"/>
    </source>
</evidence>
<dbReference type="AlphaFoldDB" id="A0AAW0CVQ7"/>
<dbReference type="InterPro" id="IPR051911">
    <property type="entry name" value="SDR_oxidoreductase"/>
</dbReference>
<proteinExistence type="inferred from homology"/>
<reference evidence="5 6" key="1">
    <citation type="submission" date="2024-01" db="EMBL/GenBank/DDBJ databases">
        <title>A draft genome for a cacao thread blight-causing isolate of Paramarasmius palmivorus.</title>
        <authorList>
            <person name="Baruah I.K."/>
            <person name="Bukari Y."/>
            <person name="Amoako-Attah I."/>
            <person name="Meinhardt L.W."/>
            <person name="Bailey B.A."/>
            <person name="Cohen S.P."/>
        </authorList>
    </citation>
    <scope>NUCLEOTIDE SEQUENCE [LARGE SCALE GENOMIC DNA]</scope>
    <source>
        <strain evidence="5 6">GH-12</strain>
    </source>
</reference>
<dbReference type="InterPro" id="IPR020904">
    <property type="entry name" value="Sc_DH/Rdtase_CS"/>
</dbReference>
<name>A0AAW0CVQ7_9AGAR</name>
<keyword evidence="2" id="KW-0521">NADP</keyword>
<evidence type="ECO:0000256" key="4">
    <source>
        <dbReference type="RuleBase" id="RU000363"/>
    </source>
</evidence>
<organism evidence="5 6">
    <name type="scientific">Paramarasmius palmivorus</name>
    <dbReference type="NCBI Taxonomy" id="297713"/>
    <lineage>
        <taxon>Eukaryota</taxon>
        <taxon>Fungi</taxon>
        <taxon>Dikarya</taxon>
        <taxon>Basidiomycota</taxon>
        <taxon>Agaricomycotina</taxon>
        <taxon>Agaricomycetes</taxon>
        <taxon>Agaricomycetidae</taxon>
        <taxon>Agaricales</taxon>
        <taxon>Marasmiineae</taxon>
        <taxon>Marasmiaceae</taxon>
        <taxon>Paramarasmius</taxon>
    </lineage>
</organism>
<dbReference type="SUPFAM" id="SSF51735">
    <property type="entry name" value="NAD(P)-binding Rossmann-fold domains"/>
    <property type="match status" value="1"/>
</dbReference>
<dbReference type="PANTHER" id="PTHR43976">
    <property type="entry name" value="SHORT CHAIN DEHYDROGENASE"/>
    <property type="match status" value="1"/>
</dbReference>
<comment type="caution">
    <text evidence="5">The sequence shown here is derived from an EMBL/GenBank/DDBJ whole genome shotgun (WGS) entry which is preliminary data.</text>
</comment>
<dbReference type="PRINTS" id="PR00080">
    <property type="entry name" value="SDRFAMILY"/>
</dbReference>
<comment type="similarity">
    <text evidence="1 4">Belongs to the short-chain dehydrogenases/reductases (SDR) family.</text>
</comment>